<feature type="domain" description="Yip1" evidence="6">
    <location>
        <begin position="18"/>
        <end position="186"/>
    </location>
</feature>
<dbReference type="EMBL" id="CP042261">
    <property type="protein sequence ID" value="QDY69220.1"/>
    <property type="molecule type" value="Genomic_DNA"/>
</dbReference>
<evidence type="ECO:0000259" key="6">
    <source>
        <dbReference type="Pfam" id="PF04893"/>
    </source>
</evidence>
<comment type="subcellular location">
    <subcellularLocation>
        <location evidence="1">Membrane</location>
        <topology evidence="1">Multi-pass membrane protein</topology>
    </subcellularLocation>
</comment>
<evidence type="ECO:0000256" key="3">
    <source>
        <dbReference type="ARBA" id="ARBA00022989"/>
    </source>
</evidence>
<dbReference type="RefSeq" id="WP_146364600.1">
    <property type="nucleotide sequence ID" value="NZ_CP042261.1"/>
</dbReference>
<name>A0A5B8J4L7_9RHOB</name>
<feature type="transmembrane region" description="Helical" evidence="5">
    <location>
        <begin position="37"/>
        <end position="56"/>
    </location>
</feature>
<sequence length="198" mass="21412">MAAGHISIGNLISEAVATIRQPRDTARRMLGLNLPPALLWQMLCVVVAISVVLGQGTLMITAGGVPFQSILLTNPVLLAALQITLLYVTVFAAYRIGRAMGGVGTFHQSLTLFVWLQFVMVCLQVLQTILMFVMPVLADLVGIAGLFLFLWIMTCFVAELHGFKSLWQVFLMIMVSAFAIAFGLSLLLAIFGLTPTGV</sequence>
<accession>A0A5B8J4L7</accession>
<proteinExistence type="predicted"/>
<keyword evidence="3 5" id="KW-1133">Transmembrane helix</keyword>
<feature type="transmembrane region" description="Helical" evidence="5">
    <location>
        <begin position="109"/>
        <end position="134"/>
    </location>
</feature>
<evidence type="ECO:0000313" key="7">
    <source>
        <dbReference type="EMBL" id="QDY69220.1"/>
    </source>
</evidence>
<dbReference type="GO" id="GO:0016020">
    <property type="term" value="C:membrane"/>
    <property type="evidence" value="ECO:0007669"/>
    <property type="project" value="UniProtKB-SubCell"/>
</dbReference>
<dbReference type="AlphaFoldDB" id="A0A5B8J4L7"/>
<protein>
    <submittedName>
        <fullName evidence="7">YIP1 family protein</fullName>
    </submittedName>
</protein>
<dbReference type="Proteomes" id="UP000318483">
    <property type="component" value="Chromosome"/>
</dbReference>
<keyword evidence="2 5" id="KW-0812">Transmembrane</keyword>
<evidence type="ECO:0000256" key="2">
    <source>
        <dbReference type="ARBA" id="ARBA00022692"/>
    </source>
</evidence>
<reference evidence="7 8" key="1">
    <citation type="submission" date="2019-07" db="EMBL/GenBank/DDBJ databases">
        <title>Litoreibacter alkalisoli sp. nov., isolated from saline-alkaline soil.</title>
        <authorList>
            <person name="Wang S."/>
            <person name="Xu L."/>
            <person name="Xing Y.-T."/>
            <person name="Sun J.-Q."/>
        </authorList>
    </citation>
    <scope>NUCLEOTIDE SEQUENCE [LARGE SCALE GENOMIC DNA]</scope>
    <source>
        <strain evidence="7 8">LN3S51</strain>
    </source>
</reference>
<feature type="transmembrane region" description="Helical" evidence="5">
    <location>
        <begin position="76"/>
        <end position="97"/>
    </location>
</feature>
<evidence type="ECO:0000256" key="1">
    <source>
        <dbReference type="ARBA" id="ARBA00004141"/>
    </source>
</evidence>
<evidence type="ECO:0000256" key="4">
    <source>
        <dbReference type="ARBA" id="ARBA00023136"/>
    </source>
</evidence>
<dbReference type="KEGG" id="lit:FPZ52_05945"/>
<organism evidence="7 8">
    <name type="scientific">Qingshengfaniella alkalisoli</name>
    <dbReference type="NCBI Taxonomy" id="2599296"/>
    <lineage>
        <taxon>Bacteria</taxon>
        <taxon>Pseudomonadati</taxon>
        <taxon>Pseudomonadota</taxon>
        <taxon>Alphaproteobacteria</taxon>
        <taxon>Rhodobacterales</taxon>
        <taxon>Paracoccaceae</taxon>
        <taxon>Qingshengfaniella</taxon>
    </lineage>
</organism>
<evidence type="ECO:0000313" key="8">
    <source>
        <dbReference type="Proteomes" id="UP000318483"/>
    </source>
</evidence>
<keyword evidence="4 5" id="KW-0472">Membrane</keyword>
<feature type="transmembrane region" description="Helical" evidence="5">
    <location>
        <begin position="140"/>
        <end position="158"/>
    </location>
</feature>
<dbReference type="OrthoDB" id="7688451at2"/>
<dbReference type="Pfam" id="PF04893">
    <property type="entry name" value="Yip1"/>
    <property type="match status" value="1"/>
</dbReference>
<gene>
    <name evidence="7" type="ORF">FPZ52_05945</name>
</gene>
<evidence type="ECO:0000256" key="5">
    <source>
        <dbReference type="SAM" id="Phobius"/>
    </source>
</evidence>
<keyword evidence="8" id="KW-1185">Reference proteome</keyword>
<feature type="transmembrane region" description="Helical" evidence="5">
    <location>
        <begin position="170"/>
        <end position="193"/>
    </location>
</feature>
<dbReference type="InterPro" id="IPR006977">
    <property type="entry name" value="Yip1_dom"/>
</dbReference>